<keyword evidence="3" id="KW-1185">Reference proteome</keyword>
<dbReference type="RefSeq" id="WP_140007660.1">
    <property type="nucleotide sequence ID" value="NZ_JBHMDG010000012.1"/>
</dbReference>
<evidence type="ECO:0000313" key="3">
    <source>
        <dbReference type="Proteomes" id="UP001589750"/>
    </source>
</evidence>
<dbReference type="PROSITE" id="PS51257">
    <property type="entry name" value="PROKAR_LIPOPROTEIN"/>
    <property type="match status" value="1"/>
</dbReference>
<protein>
    <recommendedName>
        <fullName evidence="4">Lipoprotein</fullName>
    </recommendedName>
</protein>
<feature type="signal peptide" evidence="1">
    <location>
        <begin position="1"/>
        <end position="21"/>
    </location>
</feature>
<evidence type="ECO:0000256" key="1">
    <source>
        <dbReference type="SAM" id="SignalP"/>
    </source>
</evidence>
<keyword evidence="1" id="KW-0732">Signal</keyword>
<dbReference type="EMBL" id="JBHMDG010000012">
    <property type="protein sequence ID" value="MFB9313750.1"/>
    <property type="molecule type" value="Genomic_DNA"/>
</dbReference>
<reference evidence="2 3" key="1">
    <citation type="submission" date="2024-09" db="EMBL/GenBank/DDBJ databases">
        <authorList>
            <person name="Sun Q."/>
            <person name="Mori K."/>
        </authorList>
    </citation>
    <scope>NUCLEOTIDE SEQUENCE [LARGE SCALE GENOMIC DNA]</scope>
    <source>
        <strain evidence="2 3">JCM 9626</strain>
    </source>
</reference>
<accession>A0ABV5KAM8</accession>
<sequence>MRRRVVRVGVAVALVLGGTTACSTGSAPSPSTGVDELVIPTPSPGPADFVDAIDNPWFGLDDATYADGSGSRVERVVSKGPDVGGVPTTAVTLDGVTDLYAQDALGDVWWFGHAAPGATWRAGSGGAVAGLVMAASPRRGDGYRRADVPGQDLRSTVLSVDRDSVVVQDVTDGVVTRSTYTNGVGLDLVETDTGSVVLARQEAGE</sequence>
<comment type="caution">
    <text evidence="2">The sequence shown here is derived from an EMBL/GenBank/DDBJ whole genome shotgun (WGS) entry which is preliminary data.</text>
</comment>
<dbReference type="Proteomes" id="UP001589750">
    <property type="component" value="Unassembled WGS sequence"/>
</dbReference>
<name>A0ABV5KAM8_9ACTN</name>
<proteinExistence type="predicted"/>
<gene>
    <name evidence="2" type="ORF">ACFFRI_11910</name>
</gene>
<evidence type="ECO:0000313" key="2">
    <source>
        <dbReference type="EMBL" id="MFB9313750.1"/>
    </source>
</evidence>
<evidence type="ECO:0008006" key="4">
    <source>
        <dbReference type="Google" id="ProtNLM"/>
    </source>
</evidence>
<organism evidence="2 3">
    <name type="scientific">Nocardioides plantarum</name>
    <dbReference type="NCBI Taxonomy" id="29299"/>
    <lineage>
        <taxon>Bacteria</taxon>
        <taxon>Bacillati</taxon>
        <taxon>Actinomycetota</taxon>
        <taxon>Actinomycetes</taxon>
        <taxon>Propionibacteriales</taxon>
        <taxon>Nocardioidaceae</taxon>
        <taxon>Nocardioides</taxon>
    </lineage>
</organism>
<feature type="chain" id="PRO_5047027001" description="Lipoprotein" evidence="1">
    <location>
        <begin position="22"/>
        <end position="205"/>
    </location>
</feature>